<dbReference type="AlphaFoldDB" id="A0A4Y4D2Z1"/>
<keyword evidence="3" id="KW-1185">Reference proteome</keyword>
<gene>
    <name evidence="2" type="ORF">KVA01_17130</name>
</gene>
<evidence type="ECO:0000313" key="3">
    <source>
        <dbReference type="Proteomes" id="UP000315730"/>
    </source>
</evidence>
<proteinExistence type="predicted"/>
<reference evidence="2 3" key="1">
    <citation type="submission" date="2019-06" db="EMBL/GenBank/DDBJ databases">
        <title>Whole genome shotgun sequence of Kocuria varians NBRC 15358.</title>
        <authorList>
            <person name="Hosoyama A."/>
            <person name="Uohara A."/>
            <person name="Ohji S."/>
            <person name="Ichikawa N."/>
        </authorList>
    </citation>
    <scope>NUCLEOTIDE SEQUENCE [LARGE SCALE GENOMIC DNA]</scope>
    <source>
        <strain evidence="2 3">NBRC 15358</strain>
    </source>
</reference>
<evidence type="ECO:0008006" key="4">
    <source>
        <dbReference type="Google" id="ProtNLM"/>
    </source>
</evidence>
<comment type="caution">
    <text evidence="2">The sequence shown here is derived from an EMBL/GenBank/DDBJ whole genome shotgun (WGS) entry which is preliminary data.</text>
</comment>
<feature type="transmembrane region" description="Helical" evidence="1">
    <location>
        <begin position="54"/>
        <end position="76"/>
    </location>
</feature>
<dbReference type="Pfam" id="PF11255">
    <property type="entry name" value="DUF3054"/>
    <property type="match status" value="1"/>
</dbReference>
<organism evidence="2 3">
    <name type="scientific">Kocuria varians</name>
    <name type="common">Micrococcus varians</name>
    <dbReference type="NCBI Taxonomy" id="1272"/>
    <lineage>
        <taxon>Bacteria</taxon>
        <taxon>Bacillati</taxon>
        <taxon>Actinomycetota</taxon>
        <taxon>Actinomycetes</taxon>
        <taxon>Micrococcales</taxon>
        <taxon>Micrococcaceae</taxon>
        <taxon>Kocuria</taxon>
    </lineage>
</organism>
<evidence type="ECO:0000313" key="2">
    <source>
        <dbReference type="EMBL" id="GEC99558.1"/>
    </source>
</evidence>
<protein>
    <recommendedName>
        <fullName evidence="4">DUF3054 domain-containing protein</fullName>
    </recommendedName>
</protein>
<name>A0A4Y4D2Z1_KOCVA</name>
<dbReference type="STRING" id="1272.GCA_900014985_01986"/>
<accession>A0A4Y4D2Z1</accession>
<keyword evidence="1" id="KW-0472">Membrane</keyword>
<dbReference type="Proteomes" id="UP000315730">
    <property type="component" value="Unassembled WGS sequence"/>
</dbReference>
<dbReference type="EMBL" id="BJNW01000014">
    <property type="protein sequence ID" value="GEC99558.1"/>
    <property type="molecule type" value="Genomic_DNA"/>
</dbReference>
<dbReference type="InterPro" id="IPR021414">
    <property type="entry name" value="DUF3054"/>
</dbReference>
<keyword evidence="1" id="KW-1133">Transmembrane helix</keyword>
<sequence>MFLTAWPFLVGTLVGWLVSRGARSPAALWPTGVVVWLATEVVGMLLRALTDQGTAVSFMIVSLVVLGVFLLGYRAIVAGVRRARRR</sequence>
<evidence type="ECO:0000256" key="1">
    <source>
        <dbReference type="SAM" id="Phobius"/>
    </source>
</evidence>
<keyword evidence="1" id="KW-0812">Transmembrane</keyword>